<proteinExistence type="predicted"/>
<keyword evidence="1" id="KW-0732">Signal</keyword>
<dbReference type="InterPro" id="IPR045860">
    <property type="entry name" value="Snake_toxin-like_sf"/>
</dbReference>
<feature type="chain" id="PRO_5025499516" evidence="1">
    <location>
        <begin position="17"/>
        <end position="99"/>
    </location>
</feature>
<dbReference type="Proteomes" id="UP000472265">
    <property type="component" value="Chromosome 24"/>
</dbReference>
<gene>
    <name evidence="3" type="primary">LOC115577213</name>
</gene>
<reference evidence="3" key="2">
    <citation type="submission" date="2025-08" db="UniProtKB">
        <authorList>
            <consortium name="Ensembl"/>
        </authorList>
    </citation>
    <scope>IDENTIFICATION</scope>
</reference>
<dbReference type="GeneTree" id="ENSGT00940000178385"/>
<dbReference type="Ensembl" id="ENSSAUT00010064455.1">
    <property type="protein sequence ID" value="ENSSAUP00010061457.1"/>
    <property type="gene ID" value="ENSSAUG00010024853.1"/>
</dbReference>
<dbReference type="SUPFAM" id="SSF57302">
    <property type="entry name" value="Snake toxin-like"/>
    <property type="match status" value="1"/>
</dbReference>
<protein>
    <submittedName>
        <fullName evidence="3">CD59 glycoprotein-like</fullName>
    </submittedName>
</protein>
<evidence type="ECO:0000256" key="1">
    <source>
        <dbReference type="SAM" id="SignalP"/>
    </source>
</evidence>
<dbReference type="Pfam" id="PF00021">
    <property type="entry name" value="UPAR_LY6"/>
    <property type="match status" value="1"/>
</dbReference>
<sequence>MFHSLYLVFALQPVSCVSPCVVGEALQCNNCVREAPDSGNCAETVETCPPEMDACAKITYPAPHENTFHKSCFKMAECLKLAFTQGLKVSCCNWDGCNK</sequence>
<reference evidence="3" key="3">
    <citation type="submission" date="2025-09" db="UniProtKB">
        <authorList>
            <consortium name="Ensembl"/>
        </authorList>
    </citation>
    <scope>IDENTIFICATION</scope>
</reference>
<keyword evidence="4" id="KW-1185">Reference proteome</keyword>
<dbReference type="AlphaFoldDB" id="A0A671YF43"/>
<feature type="domain" description="UPAR/Ly6" evidence="2">
    <location>
        <begin position="25"/>
        <end position="99"/>
    </location>
</feature>
<evidence type="ECO:0000313" key="3">
    <source>
        <dbReference type="Ensembl" id="ENSSAUP00010061457.1"/>
    </source>
</evidence>
<feature type="signal peptide" evidence="1">
    <location>
        <begin position="1"/>
        <end position="16"/>
    </location>
</feature>
<dbReference type="InterPro" id="IPR016054">
    <property type="entry name" value="LY6_UPA_recep-like"/>
</dbReference>
<dbReference type="InParanoid" id="A0A671YF43"/>
<dbReference type="Gene3D" id="2.10.60.10">
    <property type="entry name" value="CD59"/>
    <property type="match status" value="1"/>
</dbReference>
<evidence type="ECO:0000313" key="4">
    <source>
        <dbReference type="Proteomes" id="UP000472265"/>
    </source>
</evidence>
<evidence type="ECO:0000259" key="2">
    <source>
        <dbReference type="Pfam" id="PF00021"/>
    </source>
</evidence>
<name>A0A671YF43_SPAAU</name>
<organism evidence="3 4">
    <name type="scientific">Sparus aurata</name>
    <name type="common">Gilthead sea bream</name>
    <dbReference type="NCBI Taxonomy" id="8175"/>
    <lineage>
        <taxon>Eukaryota</taxon>
        <taxon>Metazoa</taxon>
        <taxon>Chordata</taxon>
        <taxon>Craniata</taxon>
        <taxon>Vertebrata</taxon>
        <taxon>Euteleostomi</taxon>
        <taxon>Actinopterygii</taxon>
        <taxon>Neopterygii</taxon>
        <taxon>Teleostei</taxon>
        <taxon>Neoteleostei</taxon>
        <taxon>Acanthomorphata</taxon>
        <taxon>Eupercaria</taxon>
        <taxon>Spariformes</taxon>
        <taxon>Sparidae</taxon>
        <taxon>Sparus</taxon>
    </lineage>
</organism>
<reference evidence="3" key="1">
    <citation type="submission" date="2021-04" db="EMBL/GenBank/DDBJ databases">
        <authorList>
            <consortium name="Wellcome Sanger Institute Data Sharing"/>
        </authorList>
    </citation>
    <scope>NUCLEOTIDE SEQUENCE [LARGE SCALE GENOMIC DNA]</scope>
</reference>
<accession>A0A671YF43</accession>